<evidence type="ECO:0000313" key="6">
    <source>
        <dbReference type="Proteomes" id="UP000182360"/>
    </source>
</evidence>
<dbReference type="PROSITE" id="PS01124">
    <property type="entry name" value="HTH_ARAC_FAMILY_2"/>
    <property type="match status" value="1"/>
</dbReference>
<dbReference type="RefSeq" id="WP_074644162.1">
    <property type="nucleotide sequence ID" value="NZ_AP025286.1"/>
</dbReference>
<dbReference type="GO" id="GO:0003700">
    <property type="term" value="F:DNA-binding transcription factor activity"/>
    <property type="evidence" value="ECO:0007669"/>
    <property type="project" value="InterPro"/>
</dbReference>
<dbReference type="AlphaFoldDB" id="A0A1H9H911"/>
<dbReference type="OrthoDB" id="368214at2"/>
<dbReference type="InterPro" id="IPR018060">
    <property type="entry name" value="HTH_AraC"/>
</dbReference>
<accession>A0A1H9H911</accession>
<keyword evidence="6" id="KW-1185">Reference proteome</keyword>
<feature type="domain" description="HTH araC/xylS-type" evidence="4">
    <location>
        <begin position="159"/>
        <end position="261"/>
    </location>
</feature>
<evidence type="ECO:0000259" key="4">
    <source>
        <dbReference type="PROSITE" id="PS01124"/>
    </source>
</evidence>
<dbReference type="SMART" id="SM00342">
    <property type="entry name" value="HTH_ARAC"/>
    <property type="match status" value="1"/>
</dbReference>
<reference evidence="5 6" key="1">
    <citation type="submission" date="2016-10" db="EMBL/GenBank/DDBJ databases">
        <authorList>
            <person name="de Groot N.N."/>
        </authorList>
    </citation>
    <scope>NUCLEOTIDE SEQUENCE [LARGE SCALE GENOMIC DNA]</scope>
    <source>
        <strain evidence="5 6">B25</strain>
    </source>
</reference>
<sequence>MKKNQALISIQPYFVMESDNFCQHILIENGISHFFSFSNNSSQDITLPLLVDSCSNLIFEYKDGSVRTHLIGITVEKRTFSVKKNADYFGVRLQPSVTKFVKEYTPKELVGNIVILDDLLSTRDFCKKMGEQKNFNSRMLTFLQEYSKFQAYENGDTKDTLFKQISDLIIQRKGIVKVRELEELSGYSSRYINKIFDKELGLSAKQLCNSIKFQFLLDDMNKGIGDSFTSIASEYNFYDQAHFIHEFKEFSGKTPGEYAEEVENKKYISSIKNI</sequence>
<dbReference type="InterPro" id="IPR046532">
    <property type="entry name" value="DUF6597"/>
</dbReference>
<gene>
    <name evidence="5" type="ORF">SAMN04487977_10697</name>
</gene>
<organism evidence="5 6">
    <name type="scientific">Treponema bryantii</name>
    <dbReference type="NCBI Taxonomy" id="163"/>
    <lineage>
        <taxon>Bacteria</taxon>
        <taxon>Pseudomonadati</taxon>
        <taxon>Spirochaetota</taxon>
        <taxon>Spirochaetia</taxon>
        <taxon>Spirochaetales</taxon>
        <taxon>Treponemataceae</taxon>
        <taxon>Treponema</taxon>
    </lineage>
</organism>
<dbReference type="GO" id="GO:0043565">
    <property type="term" value="F:sequence-specific DNA binding"/>
    <property type="evidence" value="ECO:0007669"/>
    <property type="project" value="InterPro"/>
</dbReference>
<evidence type="ECO:0000256" key="1">
    <source>
        <dbReference type="ARBA" id="ARBA00023015"/>
    </source>
</evidence>
<evidence type="ECO:0000256" key="2">
    <source>
        <dbReference type="ARBA" id="ARBA00023125"/>
    </source>
</evidence>
<dbReference type="Pfam" id="PF20240">
    <property type="entry name" value="DUF6597"/>
    <property type="match status" value="1"/>
</dbReference>
<dbReference type="Pfam" id="PF12833">
    <property type="entry name" value="HTH_18"/>
    <property type="match status" value="1"/>
</dbReference>
<dbReference type="EMBL" id="FOFU01000006">
    <property type="protein sequence ID" value="SEQ58851.1"/>
    <property type="molecule type" value="Genomic_DNA"/>
</dbReference>
<dbReference type="InterPro" id="IPR009057">
    <property type="entry name" value="Homeodomain-like_sf"/>
</dbReference>
<dbReference type="PANTHER" id="PTHR43280">
    <property type="entry name" value="ARAC-FAMILY TRANSCRIPTIONAL REGULATOR"/>
    <property type="match status" value="1"/>
</dbReference>
<keyword evidence="1" id="KW-0805">Transcription regulation</keyword>
<protein>
    <submittedName>
        <fullName evidence="5">AraC-type DNA-binding protein</fullName>
    </submittedName>
</protein>
<dbReference type="SUPFAM" id="SSF46689">
    <property type="entry name" value="Homeodomain-like"/>
    <property type="match status" value="1"/>
</dbReference>
<name>A0A1H9H911_9SPIR</name>
<evidence type="ECO:0000313" key="5">
    <source>
        <dbReference type="EMBL" id="SEQ58851.1"/>
    </source>
</evidence>
<dbReference type="Gene3D" id="1.10.10.60">
    <property type="entry name" value="Homeodomain-like"/>
    <property type="match status" value="1"/>
</dbReference>
<evidence type="ECO:0000256" key="3">
    <source>
        <dbReference type="ARBA" id="ARBA00023163"/>
    </source>
</evidence>
<dbReference type="Proteomes" id="UP000182360">
    <property type="component" value="Unassembled WGS sequence"/>
</dbReference>
<dbReference type="PANTHER" id="PTHR43280:SF2">
    <property type="entry name" value="HTH-TYPE TRANSCRIPTIONAL REGULATOR EXSA"/>
    <property type="match status" value="1"/>
</dbReference>
<proteinExistence type="predicted"/>
<keyword evidence="2 5" id="KW-0238">DNA-binding</keyword>
<keyword evidence="3" id="KW-0804">Transcription</keyword>